<accession>A0A392T324</accession>
<sequence>MAEKPNGVVVEQEEQSFSQENQKKTTENIYDVVQRLISEPSYTATRIKTSLSPFIPESSRDYTR</sequence>
<reference evidence="2 3" key="1">
    <citation type="journal article" date="2018" name="Front. Plant Sci.">
        <title>Red Clover (Trifolium pratense) and Zigzag Clover (T. medium) - A Picture of Genomic Similarities and Differences.</title>
        <authorList>
            <person name="Dluhosova J."/>
            <person name="Istvanek J."/>
            <person name="Nedelnik J."/>
            <person name="Repkova J."/>
        </authorList>
    </citation>
    <scope>NUCLEOTIDE SEQUENCE [LARGE SCALE GENOMIC DNA]</scope>
    <source>
        <strain evidence="3">cv. 10/8</strain>
        <tissue evidence="2">Leaf</tissue>
    </source>
</reference>
<name>A0A392T324_9FABA</name>
<evidence type="ECO:0000313" key="3">
    <source>
        <dbReference type="Proteomes" id="UP000265520"/>
    </source>
</evidence>
<protein>
    <submittedName>
        <fullName evidence="2">Uncharacterized protein</fullName>
    </submittedName>
</protein>
<organism evidence="2 3">
    <name type="scientific">Trifolium medium</name>
    <dbReference type="NCBI Taxonomy" id="97028"/>
    <lineage>
        <taxon>Eukaryota</taxon>
        <taxon>Viridiplantae</taxon>
        <taxon>Streptophyta</taxon>
        <taxon>Embryophyta</taxon>
        <taxon>Tracheophyta</taxon>
        <taxon>Spermatophyta</taxon>
        <taxon>Magnoliopsida</taxon>
        <taxon>eudicotyledons</taxon>
        <taxon>Gunneridae</taxon>
        <taxon>Pentapetalae</taxon>
        <taxon>rosids</taxon>
        <taxon>fabids</taxon>
        <taxon>Fabales</taxon>
        <taxon>Fabaceae</taxon>
        <taxon>Papilionoideae</taxon>
        <taxon>50 kb inversion clade</taxon>
        <taxon>NPAAA clade</taxon>
        <taxon>Hologalegina</taxon>
        <taxon>IRL clade</taxon>
        <taxon>Trifolieae</taxon>
        <taxon>Trifolium</taxon>
    </lineage>
</organism>
<dbReference type="EMBL" id="LXQA010481208">
    <property type="protein sequence ID" value="MCI54556.1"/>
    <property type="molecule type" value="Genomic_DNA"/>
</dbReference>
<proteinExistence type="predicted"/>
<evidence type="ECO:0000313" key="2">
    <source>
        <dbReference type="EMBL" id="MCI54556.1"/>
    </source>
</evidence>
<comment type="caution">
    <text evidence="2">The sequence shown here is derived from an EMBL/GenBank/DDBJ whole genome shotgun (WGS) entry which is preliminary data.</text>
</comment>
<keyword evidence="3" id="KW-1185">Reference proteome</keyword>
<dbReference type="Proteomes" id="UP000265520">
    <property type="component" value="Unassembled WGS sequence"/>
</dbReference>
<feature type="non-terminal residue" evidence="2">
    <location>
        <position position="64"/>
    </location>
</feature>
<evidence type="ECO:0000256" key="1">
    <source>
        <dbReference type="SAM" id="MobiDB-lite"/>
    </source>
</evidence>
<feature type="region of interest" description="Disordered" evidence="1">
    <location>
        <begin position="1"/>
        <end position="24"/>
    </location>
</feature>
<dbReference type="AlphaFoldDB" id="A0A392T324"/>